<evidence type="ECO:0000313" key="1">
    <source>
        <dbReference type="EMBL" id="NOU87513.1"/>
    </source>
</evidence>
<dbReference type="RefSeq" id="WP_171690683.1">
    <property type="nucleotide sequence ID" value="NZ_WHOC01000083.1"/>
</dbReference>
<name>A0ABX1Z2R6_9BACL</name>
<organism evidence="1 2">
    <name type="scientific">Paenibacillus germinis</name>
    <dbReference type="NCBI Taxonomy" id="2654979"/>
    <lineage>
        <taxon>Bacteria</taxon>
        <taxon>Bacillati</taxon>
        <taxon>Bacillota</taxon>
        <taxon>Bacilli</taxon>
        <taxon>Bacillales</taxon>
        <taxon>Paenibacillaceae</taxon>
        <taxon>Paenibacillus</taxon>
    </lineage>
</organism>
<proteinExistence type="predicted"/>
<dbReference type="Proteomes" id="UP000658690">
    <property type="component" value="Unassembled WGS sequence"/>
</dbReference>
<protein>
    <submittedName>
        <fullName evidence="1">Uncharacterized protein</fullName>
    </submittedName>
</protein>
<sequence>MKIGEVTSEGFTFVNLGKETFVDFKECNENWVMYNKRKNNWTDDEVKDYRTKSKCVAERDICAKPCCFIFFTKPFTKIEFTNFNAKKEFRDFQMKILEVGWTTFDLS</sequence>
<comment type="caution">
    <text evidence="1">The sequence shown here is derived from an EMBL/GenBank/DDBJ whole genome shotgun (WGS) entry which is preliminary data.</text>
</comment>
<dbReference type="EMBL" id="WHOC01000083">
    <property type="protein sequence ID" value="NOU87513.1"/>
    <property type="molecule type" value="Genomic_DNA"/>
</dbReference>
<gene>
    <name evidence="1" type="ORF">GC102_17225</name>
</gene>
<keyword evidence="2" id="KW-1185">Reference proteome</keyword>
<reference evidence="1 2" key="1">
    <citation type="submission" date="2019-10" db="EMBL/GenBank/DDBJ databases">
        <title>Description of Paenibacillus choica sp. nov.</title>
        <authorList>
            <person name="Carlier A."/>
            <person name="Qi S."/>
        </authorList>
    </citation>
    <scope>NUCLEOTIDE SEQUENCE [LARGE SCALE GENOMIC DNA]</scope>
    <source>
        <strain evidence="1 2">LMG 31460</strain>
    </source>
</reference>
<accession>A0ABX1Z2R6</accession>
<evidence type="ECO:0000313" key="2">
    <source>
        <dbReference type="Proteomes" id="UP000658690"/>
    </source>
</evidence>